<organism evidence="1">
    <name type="scientific">bioreactor metagenome</name>
    <dbReference type="NCBI Taxonomy" id="1076179"/>
    <lineage>
        <taxon>unclassified sequences</taxon>
        <taxon>metagenomes</taxon>
        <taxon>ecological metagenomes</taxon>
    </lineage>
</organism>
<evidence type="ECO:0000313" key="1">
    <source>
        <dbReference type="EMBL" id="MPN09671.1"/>
    </source>
</evidence>
<name>A0A645F5X8_9ZZZZ</name>
<gene>
    <name evidence="1" type="ORF">SDC9_156962</name>
</gene>
<dbReference type="EMBL" id="VSSQ01055803">
    <property type="protein sequence ID" value="MPN09671.1"/>
    <property type="molecule type" value="Genomic_DNA"/>
</dbReference>
<protein>
    <submittedName>
        <fullName evidence="1">Uncharacterized protein</fullName>
    </submittedName>
</protein>
<accession>A0A645F5X8</accession>
<sequence length="145" mass="15868">MISSCVHLKDCLIFVMGRVKVDLPTAISMPSTIAKVKGIFSVIQVPSPNSLSMETIPPTFSIFCFTTSMPTPRPENSVTISFVENPGARRSMRISLFEYSLSGFVKMPFLFAFSNTFSVFTPTPSSEIVIIISLPVCFASKTISP</sequence>
<proteinExistence type="predicted"/>
<dbReference type="AlphaFoldDB" id="A0A645F5X8"/>
<reference evidence="1" key="1">
    <citation type="submission" date="2019-08" db="EMBL/GenBank/DDBJ databases">
        <authorList>
            <person name="Kucharzyk K."/>
            <person name="Murdoch R.W."/>
            <person name="Higgins S."/>
            <person name="Loffler F."/>
        </authorList>
    </citation>
    <scope>NUCLEOTIDE SEQUENCE</scope>
</reference>
<comment type="caution">
    <text evidence="1">The sequence shown here is derived from an EMBL/GenBank/DDBJ whole genome shotgun (WGS) entry which is preliminary data.</text>
</comment>